<feature type="signal peptide" evidence="4">
    <location>
        <begin position="1"/>
        <end position="20"/>
    </location>
</feature>
<organism evidence="5">
    <name type="scientific">Conus striatus</name>
    <name type="common">Striated cone</name>
    <dbReference type="NCBI Taxonomy" id="6493"/>
    <lineage>
        <taxon>Eukaryota</taxon>
        <taxon>Metazoa</taxon>
        <taxon>Spiralia</taxon>
        <taxon>Lophotrochozoa</taxon>
        <taxon>Mollusca</taxon>
        <taxon>Gastropoda</taxon>
        <taxon>Caenogastropoda</taxon>
        <taxon>Neogastropoda</taxon>
        <taxon>Conoidea</taxon>
        <taxon>Conidae</taxon>
        <taxon>Conus</taxon>
        <taxon>Pionoconus</taxon>
    </lineage>
</organism>
<evidence type="ECO:0000256" key="2">
    <source>
        <dbReference type="ARBA" id="ARBA00022525"/>
    </source>
</evidence>
<reference evidence="5" key="1">
    <citation type="journal article" date="2013" name="Toxicon">
        <title>Characterizing the evolution and functions of the M-superfamily conotoxins.</title>
        <authorList>
            <person name="Zhou M."/>
            <person name="Wang L."/>
            <person name="Wu Y."/>
            <person name="Zhu X."/>
            <person name="Feng Y."/>
            <person name="Chen Z."/>
            <person name="Li Y."/>
            <person name="Sun D."/>
            <person name="Ren Z."/>
            <person name="Xu A."/>
        </authorList>
    </citation>
    <scope>NUCLEOTIDE SEQUENCE</scope>
</reference>
<comment type="subcellular location">
    <subcellularLocation>
        <location evidence="1">Secreted</location>
    </subcellularLocation>
</comment>
<evidence type="ECO:0000256" key="1">
    <source>
        <dbReference type="ARBA" id="ARBA00004613"/>
    </source>
</evidence>
<accession>H2BJW5</accession>
<evidence type="ECO:0000313" key="5">
    <source>
        <dbReference type="EMBL" id="AEX60086.1"/>
    </source>
</evidence>
<proteinExistence type="evidence at transcript level"/>
<name>H2BJW5_CONST</name>
<evidence type="ECO:0000256" key="4">
    <source>
        <dbReference type="SAM" id="SignalP"/>
    </source>
</evidence>
<keyword evidence="4" id="KW-0732">Signal</keyword>
<keyword evidence="2" id="KW-0964">Secreted</keyword>
<feature type="chain" id="PRO_5003559798" evidence="4">
    <location>
        <begin position="21"/>
        <end position="69"/>
    </location>
</feature>
<keyword evidence="3" id="KW-1015">Disulfide bond</keyword>
<evidence type="ECO:0000256" key="3">
    <source>
        <dbReference type="ARBA" id="ARBA00023157"/>
    </source>
</evidence>
<dbReference type="AlphaFoldDB" id="H2BJW5"/>
<protein>
    <submittedName>
        <fullName evidence="5">M superfamily MLKM group conopeptide S+Lp+Lt3-D01</fullName>
    </submittedName>
</protein>
<dbReference type="Pfam" id="PF02950">
    <property type="entry name" value="Conotoxin"/>
    <property type="match status" value="1"/>
</dbReference>
<dbReference type="EMBL" id="JF510599">
    <property type="protein sequence ID" value="AEX60086.1"/>
    <property type="molecule type" value="mRNA"/>
</dbReference>
<dbReference type="InterPro" id="IPR004214">
    <property type="entry name" value="Conotoxin"/>
</dbReference>
<sequence>MLKMGVLLFIFLVLFPLTTLELDTDRPVERHAAIKQDLKPQERRGIRLHAPRDECCEPQWCDGACDCCS</sequence>
<dbReference type="GO" id="GO:0008200">
    <property type="term" value="F:ion channel inhibitor activity"/>
    <property type="evidence" value="ECO:0007669"/>
    <property type="project" value="InterPro"/>
</dbReference>
<dbReference type="GO" id="GO:0005576">
    <property type="term" value="C:extracellular region"/>
    <property type="evidence" value="ECO:0007669"/>
    <property type="project" value="UniProtKB-SubCell"/>
</dbReference>